<name>A0A8J3GFZ2_9BACT</name>
<dbReference type="InterPro" id="IPR036890">
    <property type="entry name" value="HATPase_C_sf"/>
</dbReference>
<dbReference type="Pfam" id="PF13185">
    <property type="entry name" value="GAF_2"/>
    <property type="match status" value="2"/>
</dbReference>
<evidence type="ECO:0000259" key="9">
    <source>
        <dbReference type="PROSITE" id="PS50109"/>
    </source>
</evidence>
<evidence type="ECO:0000256" key="3">
    <source>
        <dbReference type="ARBA" id="ARBA00022553"/>
    </source>
</evidence>
<dbReference type="EC" id="2.7.13.3" evidence="2"/>
<keyword evidence="3" id="KW-0597">Phosphoprotein</keyword>
<dbReference type="PANTHER" id="PTHR43065">
    <property type="entry name" value="SENSOR HISTIDINE KINASE"/>
    <property type="match status" value="1"/>
</dbReference>
<dbReference type="PRINTS" id="PR00344">
    <property type="entry name" value="BCTRLSENSOR"/>
</dbReference>
<dbReference type="PROSITE" id="PS50109">
    <property type="entry name" value="HIS_KIN"/>
    <property type="match status" value="1"/>
</dbReference>
<evidence type="ECO:0000256" key="6">
    <source>
        <dbReference type="ARBA" id="ARBA00022777"/>
    </source>
</evidence>
<dbReference type="SUPFAM" id="SSF55781">
    <property type="entry name" value="GAF domain-like"/>
    <property type="match status" value="2"/>
</dbReference>
<dbReference type="EMBL" id="BMXG01000021">
    <property type="protein sequence ID" value="GHC09519.1"/>
    <property type="molecule type" value="Genomic_DNA"/>
</dbReference>
<dbReference type="InterPro" id="IPR005467">
    <property type="entry name" value="His_kinase_dom"/>
</dbReference>
<dbReference type="GO" id="GO:0005524">
    <property type="term" value="F:ATP binding"/>
    <property type="evidence" value="ECO:0007669"/>
    <property type="project" value="UniProtKB-KW"/>
</dbReference>
<sequence length="567" mass="62448">MNSAPPERSVIDSLYRISRLVSETEDAREALETILQELVDVLGASSASVALTNPDTNLLEIEVTRGLSINNSQFALPLGIGITGWVALHGRPLLVPEVHKDPRYVPVKASIQSEMAAPMLVDGSPVGVVNVDSDRPNAFTERDLKLLSLLTIEATSVVSRLWLIRQLKDKAHQLQTLLRIGQLLGGKRELKDILNSITRESRKLMPCRICAIYLLNEDRTRLQLEAVSGTEGPIDYQEELSLSETAVGVAIDRRKQVAIQNLPQTEEHHFIELTQSAGLSSLLATPIICENQSIGVLNAYTDDPHRFNNDERQLFSSMASMGAVAIQNSQLYARVFQSEESLRKNERLTTLGLLSAEIAHEIRNPLTVIKLLFDSLTLDFAEGDPRRKDTQVITEKIIQLEEIVGRVLSFGKSRTEMHALYDLNTLVEETVLLVRLKAEQTGVDLVFQSAEQSLRVEAHKGQIQQVVLNLVLNAFHAMPDGGKVIVTVAKDENLDTPKGKVIISDNGPGVPAALRERIFQSFLSGRPEGSGLGLAISKQIINSHRGKIELVETGPQGTTFQFSLPLA</sequence>
<evidence type="ECO:0000256" key="8">
    <source>
        <dbReference type="ARBA" id="ARBA00023012"/>
    </source>
</evidence>
<evidence type="ECO:0000256" key="7">
    <source>
        <dbReference type="ARBA" id="ARBA00022840"/>
    </source>
</evidence>
<comment type="catalytic activity">
    <reaction evidence="1">
        <text>ATP + protein L-histidine = ADP + protein N-phospho-L-histidine.</text>
        <dbReference type="EC" id="2.7.13.3"/>
    </reaction>
</comment>
<feature type="domain" description="Histidine kinase" evidence="9">
    <location>
        <begin position="357"/>
        <end position="567"/>
    </location>
</feature>
<evidence type="ECO:0000256" key="1">
    <source>
        <dbReference type="ARBA" id="ARBA00000085"/>
    </source>
</evidence>
<keyword evidence="5" id="KW-0547">Nucleotide-binding</keyword>
<dbReference type="AlphaFoldDB" id="A0A8J3GFZ2"/>
<evidence type="ECO:0000256" key="4">
    <source>
        <dbReference type="ARBA" id="ARBA00022679"/>
    </source>
</evidence>
<proteinExistence type="predicted"/>
<dbReference type="InterPro" id="IPR003594">
    <property type="entry name" value="HATPase_dom"/>
</dbReference>
<dbReference type="Gene3D" id="1.10.287.130">
    <property type="match status" value="1"/>
</dbReference>
<dbReference type="InterPro" id="IPR029016">
    <property type="entry name" value="GAF-like_dom_sf"/>
</dbReference>
<keyword evidence="11" id="KW-1185">Reference proteome</keyword>
<accession>A0A8J3GFZ2</accession>
<dbReference type="RefSeq" id="WP_189516417.1">
    <property type="nucleotide sequence ID" value="NZ_BMXG01000021.1"/>
</dbReference>
<dbReference type="Proteomes" id="UP000642829">
    <property type="component" value="Unassembled WGS sequence"/>
</dbReference>
<keyword evidence="7" id="KW-0067">ATP-binding</keyword>
<dbReference type="Pfam" id="PF02518">
    <property type="entry name" value="HATPase_c"/>
    <property type="match status" value="1"/>
</dbReference>
<dbReference type="InterPro" id="IPR004358">
    <property type="entry name" value="Sig_transdc_His_kin-like_C"/>
</dbReference>
<reference evidence="10" key="1">
    <citation type="journal article" date="2014" name="Int. J. Syst. Evol. Microbiol.">
        <title>Complete genome sequence of Corynebacterium casei LMG S-19264T (=DSM 44701T), isolated from a smear-ripened cheese.</title>
        <authorList>
            <consortium name="US DOE Joint Genome Institute (JGI-PGF)"/>
            <person name="Walter F."/>
            <person name="Albersmeier A."/>
            <person name="Kalinowski J."/>
            <person name="Ruckert C."/>
        </authorList>
    </citation>
    <scope>NUCLEOTIDE SEQUENCE</scope>
    <source>
        <strain evidence="10">KCTC 12870</strain>
    </source>
</reference>
<dbReference type="SUPFAM" id="SSF55874">
    <property type="entry name" value="ATPase domain of HSP90 chaperone/DNA topoisomerase II/histidine kinase"/>
    <property type="match status" value="1"/>
</dbReference>
<protein>
    <recommendedName>
        <fullName evidence="2">histidine kinase</fullName>
        <ecNumber evidence="2">2.7.13.3</ecNumber>
    </recommendedName>
</protein>
<keyword evidence="6" id="KW-0418">Kinase</keyword>
<dbReference type="Gene3D" id="3.30.565.10">
    <property type="entry name" value="Histidine kinase-like ATPase, C-terminal domain"/>
    <property type="match status" value="1"/>
</dbReference>
<evidence type="ECO:0000313" key="10">
    <source>
        <dbReference type="EMBL" id="GHC09519.1"/>
    </source>
</evidence>
<reference evidence="10" key="2">
    <citation type="submission" date="2020-09" db="EMBL/GenBank/DDBJ databases">
        <authorList>
            <person name="Sun Q."/>
            <person name="Kim S."/>
        </authorList>
    </citation>
    <scope>NUCLEOTIDE SEQUENCE</scope>
    <source>
        <strain evidence="10">KCTC 12870</strain>
    </source>
</reference>
<dbReference type="GO" id="GO:0000155">
    <property type="term" value="F:phosphorelay sensor kinase activity"/>
    <property type="evidence" value="ECO:0007669"/>
    <property type="project" value="InterPro"/>
</dbReference>
<dbReference type="CDD" id="cd00082">
    <property type="entry name" value="HisKA"/>
    <property type="match status" value="1"/>
</dbReference>
<dbReference type="SMART" id="SM00065">
    <property type="entry name" value="GAF"/>
    <property type="match status" value="2"/>
</dbReference>
<evidence type="ECO:0000256" key="2">
    <source>
        <dbReference type="ARBA" id="ARBA00012438"/>
    </source>
</evidence>
<gene>
    <name evidence="10" type="ORF">GCM10007047_28460</name>
</gene>
<organism evidence="10 11">
    <name type="scientific">Cerasicoccus arenae</name>
    <dbReference type="NCBI Taxonomy" id="424488"/>
    <lineage>
        <taxon>Bacteria</taxon>
        <taxon>Pseudomonadati</taxon>
        <taxon>Verrucomicrobiota</taxon>
        <taxon>Opitutia</taxon>
        <taxon>Puniceicoccales</taxon>
        <taxon>Cerasicoccaceae</taxon>
        <taxon>Cerasicoccus</taxon>
    </lineage>
</organism>
<dbReference type="SMART" id="SM00388">
    <property type="entry name" value="HisKA"/>
    <property type="match status" value="1"/>
</dbReference>
<dbReference type="InterPro" id="IPR036097">
    <property type="entry name" value="HisK_dim/P_sf"/>
</dbReference>
<evidence type="ECO:0000313" key="11">
    <source>
        <dbReference type="Proteomes" id="UP000642829"/>
    </source>
</evidence>
<dbReference type="Gene3D" id="3.30.450.40">
    <property type="match status" value="2"/>
</dbReference>
<comment type="caution">
    <text evidence="10">The sequence shown here is derived from an EMBL/GenBank/DDBJ whole genome shotgun (WGS) entry which is preliminary data.</text>
</comment>
<keyword evidence="8" id="KW-0902">Two-component regulatory system</keyword>
<evidence type="ECO:0000256" key="5">
    <source>
        <dbReference type="ARBA" id="ARBA00022741"/>
    </source>
</evidence>
<dbReference type="InterPro" id="IPR003018">
    <property type="entry name" value="GAF"/>
</dbReference>
<dbReference type="SUPFAM" id="SSF47384">
    <property type="entry name" value="Homodimeric domain of signal transducing histidine kinase"/>
    <property type="match status" value="1"/>
</dbReference>
<dbReference type="InterPro" id="IPR003661">
    <property type="entry name" value="HisK_dim/P_dom"/>
</dbReference>
<dbReference type="SMART" id="SM00387">
    <property type="entry name" value="HATPase_c"/>
    <property type="match status" value="1"/>
</dbReference>
<dbReference type="PANTHER" id="PTHR43065:SF10">
    <property type="entry name" value="PEROXIDE STRESS-ACTIVATED HISTIDINE KINASE MAK3"/>
    <property type="match status" value="1"/>
</dbReference>
<keyword evidence="4" id="KW-0808">Transferase</keyword>
<dbReference type="Pfam" id="PF00512">
    <property type="entry name" value="HisKA"/>
    <property type="match status" value="1"/>
</dbReference>